<dbReference type="PROSITE" id="PS50931">
    <property type="entry name" value="HTH_LYSR"/>
    <property type="match status" value="1"/>
</dbReference>
<protein>
    <submittedName>
        <fullName evidence="6">LysR family transcriptional regulator</fullName>
    </submittedName>
</protein>
<accession>A0ABS8N724</accession>
<keyword evidence="3" id="KW-0238">DNA-binding</keyword>
<evidence type="ECO:0000256" key="3">
    <source>
        <dbReference type="ARBA" id="ARBA00023125"/>
    </source>
</evidence>
<organism evidence="6 7">
    <name type="scientific">Clostridium aromativorans</name>
    <dbReference type="NCBI Taxonomy" id="2836848"/>
    <lineage>
        <taxon>Bacteria</taxon>
        <taxon>Bacillati</taxon>
        <taxon>Bacillota</taxon>
        <taxon>Clostridia</taxon>
        <taxon>Eubacteriales</taxon>
        <taxon>Clostridiaceae</taxon>
        <taxon>Clostridium</taxon>
    </lineage>
</organism>
<evidence type="ECO:0000313" key="6">
    <source>
        <dbReference type="EMBL" id="MCC9295616.1"/>
    </source>
</evidence>
<dbReference type="InterPro" id="IPR036390">
    <property type="entry name" value="WH_DNA-bd_sf"/>
</dbReference>
<sequence>MSIFSYQIFDAVAKQQSFLRAAEVLNLTPSAVSHSISSLEGKMGFPLFLRSRTGVKLTSEGELMLIRIRAILSCEKQLQQEAAQINGLEKGTVVIGTFSSVCTNWIPDIVKSFHNFYPNIDINIMQGDYEDVLLWVKTGVVDIGFATLPVKEDLTETPLYMDRLLCITPKNFKPVHFKYVTIDDIRDHPFILQQEGYNSDTISFIKKYNLSIRPQFFIEDDQSIIAIVESGLGISIVPELILNKVRCNVNIYPIVPNEFRTIGLVTHKKQLLSPATLKMFDHIVSYIKSIIKQDNII</sequence>
<comment type="similarity">
    <text evidence="1">Belongs to the LysR transcriptional regulatory family.</text>
</comment>
<dbReference type="Pfam" id="PF03466">
    <property type="entry name" value="LysR_substrate"/>
    <property type="match status" value="1"/>
</dbReference>
<dbReference type="InterPro" id="IPR036388">
    <property type="entry name" value="WH-like_DNA-bd_sf"/>
</dbReference>
<keyword evidence="2" id="KW-0805">Transcription regulation</keyword>
<keyword evidence="7" id="KW-1185">Reference proteome</keyword>
<evidence type="ECO:0000256" key="1">
    <source>
        <dbReference type="ARBA" id="ARBA00009437"/>
    </source>
</evidence>
<dbReference type="Gene3D" id="3.40.190.290">
    <property type="match status" value="1"/>
</dbReference>
<dbReference type="InterPro" id="IPR000847">
    <property type="entry name" value="LysR_HTH_N"/>
</dbReference>
<keyword evidence="4" id="KW-0804">Transcription</keyword>
<dbReference type="Gene3D" id="1.10.10.10">
    <property type="entry name" value="Winged helix-like DNA-binding domain superfamily/Winged helix DNA-binding domain"/>
    <property type="match status" value="1"/>
</dbReference>
<dbReference type="CDD" id="cd05466">
    <property type="entry name" value="PBP2_LTTR_substrate"/>
    <property type="match status" value="1"/>
</dbReference>
<dbReference type="RefSeq" id="WP_229981620.1">
    <property type="nucleotide sequence ID" value="NZ_JAJJPB010000016.1"/>
</dbReference>
<reference evidence="6" key="1">
    <citation type="submission" date="2021-11" db="EMBL/GenBank/DDBJ databases">
        <authorList>
            <person name="Qingchun L."/>
            <person name="Dong Z."/>
            <person name="Zongwei Q."/>
            <person name="Jia Z."/>
            <person name="Duotao L."/>
        </authorList>
    </citation>
    <scope>NUCLEOTIDE SEQUENCE</scope>
    <source>
        <strain evidence="6">WLY-B-L2</strain>
    </source>
</reference>
<dbReference type="InterPro" id="IPR005119">
    <property type="entry name" value="LysR_subst-bd"/>
</dbReference>
<dbReference type="PANTHER" id="PTHR30419">
    <property type="entry name" value="HTH-TYPE TRANSCRIPTIONAL REGULATOR YBHD"/>
    <property type="match status" value="1"/>
</dbReference>
<evidence type="ECO:0000256" key="2">
    <source>
        <dbReference type="ARBA" id="ARBA00023015"/>
    </source>
</evidence>
<dbReference type="InterPro" id="IPR050950">
    <property type="entry name" value="HTH-type_LysR_regulators"/>
</dbReference>
<dbReference type="Proteomes" id="UP001165422">
    <property type="component" value="Unassembled WGS sequence"/>
</dbReference>
<dbReference type="SUPFAM" id="SSF53850">
    <property type="entry name" value="Periplasmic binding protein-like II"/>
    <property type="match status" value="1"/>
</dbReference>
<evidence type="ECO:0000313" key="7">
    <source>
        <dbReference type="Proteomes" id="UP001165422"/>
    </source>
</evidence>
<proteinExistence type="inferred from homology"/>
<dbReference type="Pfam" id="PF00126">
    <property type="entry name" value="HTH_1"/>
    <property type="match status" value="1"/>
</dbReference>
<name>A0ABS8N724_9CLOT</name>
<evidence type="ECO:0000256" key="4">
    <source>
        <dbReference type="ARBA" id="ARBA00023163"/>
    </source>
</evidence>
<comment type="caution">
    <text evidence="6">The sequence shown here is derived from an EMBL/GenBank/DDBJ whole genome shotgun (WGS) entry which is preliminary data.</text>
</comment>
<dbReference type="PRINTS" id="PR00039">
    <property type="entry name" value="HTHLYSR"/>
</dbReference>
<evidence type="ECO:0000259" key="5">
    <source>
        <dbReference type="PROSITE" id="PS50931"/>
    </source>
</evidence>
<dbReference type="EMBL" id="JAJJPB010000016">
    <property type="protein sequence ID" value="MCC9295616.1"/>
    <property type="molecule type" value="Genomic_DNA"/>
</dbReference>
<dbReference type="PANTHER" id="PTHR30419:SF28">
    <property type="entry name" value="HTH-TYPE TRANSCRIPTIONAL REGULATOR BSDA"/>
    <property type="match status" value="1"/>
</dbReference>
<gene>
    <name evidence="6" type="ORF">LN736_12180</name>
</gene>
<dbReference type="SUPFAM" id="SSF46785">
    <property type="entry name" value="Winged helix' DNA-binding domain"/>
    <property type="match status" value="1"/>
</dbReference>
<feature type="domain" description="HTH lysR-type" evidence="5">
    <location>
        <begin position="1"/>
        <end position="58"/>
    </location>
</feature>